<evidence type="ECO:0000256" key="16">
    <source>
        <dbReference type="ARBA" id="ARBA00023242"/>
    </source>
</evidence>
<keyword evidence="12" id="KW-0269">Exonuclease</keyword>
<dbReference type="GO" id="GO:0003723">
    <property type="term" value="F:RNA binding"/>
    <property type="evidence" value="ECO:0007669"/>
    <property type="project" value="UniProtKB-KW"/>
</dbReference>
<proteinExistence type="predicted"/>
<dbReference type="GO" id="GO:0031047">
    <property type="term" value="P:regulatory ncRNA-mediated gene silencing"/>
    <property type="evidence" value="ECO:0007669"/>
    <property type="project" value="UniProtKB-KW"/>
</dbReference>
<comment type="catalytic activity">
    <reaction evidence="1">
        <text>Exonucleolytic cleavage in the 3'- to 5'-direction to yield nucleoside 5'-phosphates.</text>
        <dbReference type="EC" id="3.1.13.1"/>
    </reaction>
</comment>
<dbReference type="Gene3D" id="3.30.420.10">
    <property type="entry name" value="Ribonuclease H-like superfamily/Ribonuclease H"/>
    <property type="match status" value="1"/>
</dbReference>
<accession>A0AAD8E5Q2</accession>
<reference evidence="20" key="2">
    <citation type="submission" date="2023-05" db="EMBL/GenBank/DDBJ databases">
        <authorList>
            <person name="Fouks B."/>
        </authorList>
    </citation>
    <scope>NUCLEOTIDE SEQUENCE</scope>
    <source>
        <strain evidence="20">Stay&amp;Tobe</strain>
        <tissue evidence="20">Testes</tissue>
    </source>
</reference>
<dbReference type="Pfam" id="PF00929">
    <property type="entry name" value="RNase_T"/>
    <property type="match status" value="1"/>
</dbReference>
<dbReference type="InterPro" id="IPR051274">
    <property type="entry name" value="3-5_Exoribonuclease"/>
</dbReference>
<dbReference type="SUPFAM" id="SSF53098">
    <property type="entry name" value="Ribonuclease H-like"/>
    <property type="match status" value="1"/>
</dbReference>
<comment type="caution">
    <text evidence="20">The sequence shown here is derived from an EMBL/GenBank/DDBJ whole genome shotgun (WGS) entry which is preliminary data.</text>
</comment>
<dbReference type="GO" id="GO:0005737">
    <property type="term" value="C:cytoplasm"/>
    <property type="evidence" value="ECO:0007669"/>
    <property type="project" value="UniProtKB-SubCell"/>
</dbReference>
<sequence>MAEKVDPEEKKEMKNEKMDLKNSAFSDAVYKELSRINGRINQMNKPAVISKLKHLKLNTEGTCEVLKKRLKTYYKKQKLSSAQILAAANLLPFYVIVDFEATCQEVNAPDYPHEIIEFPAVLVNTELQKIVDHFQAYCQPVVNPTLSPFCKQLTGIEQEQVDAADLFPKVLNDFEAWLRKNNLGTKYKYAIVTDGPWDMGRFLYGQCKISGIPYPQFAKKWINIRKTFSNFYKSKRFCLRLMLEHLELEFEGRPHCGLDDATNIARILLRMINDGASVQFNERIHLSRHDQSDKTVVPILPSEQNVTFATVKHQRNLRNYNKEIFQDSDEEEMGDAG</sequence>
<organism evidence="20 21">
    <name type="scientific">Diploptera punctata</name>
    <name type="common">Pacific beetle cockroach</name>
    <dbReference type="NCBI Taxonomy" id="6984"/>
    <lineage>
        <taxon>Eukaryota</taxon>
        <taxon>Metazoa</taxon>
        <taxon>Ecdysozoa</taxon>
        <taxon>Arthropoda</taxon>
        <taxon>Hexapoda</taxon>
        <taxon>Insecta</taxon>
        <taxon>Pterygota</taxon>
        <taxon>Neoptera</taxon>
        <taxon>Polyneoptera</taxon>
        <taxon>Dictyoptera</taxon>
        <taxon>Blattodea</taxon>
        <taxon>Blaberoidea</taxon>
        <taxon>Blaberidae</taxon>
        <taxon>Diplopterinae</taxon>
        <taxon>Diploptera</taxon>
    </lineage>
</organism>
<name>A0AAD8E5Q2_DIPPU</name>
<dbReference type="InterPro" id="IPR036361">
    <property type="entry name" value="SAP_dom_sf"/>
</dbReference>
<dbReference type="InterPro" id="IPR013520">
    <property type="entry name" value="Ribonucl_H"/>
</dbReference>
<evidence type="ECO:0000256" key="12">
    <source>
        <dbReference type="ARBA" id="ARBA00022839"/>
    </source>
</evidence>
<evidence type="ECO:0000313" key="20">
    <source>
        <dbReference type="EMBL" id="KAJ9578263.1"/>
    </source>
</evidence>
<gene>
    <name evidence="20" type="ORF">L9F63_005484</name>
</gene>
<evidence type="ECO:0000313" key="21">
    <source>
        <dbReference type="Proteomes" id="UP001233999"/>
    </source>
</evidence>
<evidence type="ECO:0000256" key="15">
    <source>
        <dbReference type="ARBA" id="ARBA00023158"/>
    </source>
</evidence>
<dbReference type="InterPro" id="IPR036397">
    <property type="entry name" value="RNaseH_sf"/>
</dbReference>
<dbReference type="AlphaFoldDB" id="A0AAD8E5Q2"/>
<keyword evidence="6" id="KW-0963">Cytoplasm</keyword>
<protein>
    <recommendedName>
        <fullName evidence="17">3'-5' exoribonuclease 1</fullName>
        <ecNumber evidence="5">3.1.13.1</ecNumber>
    </recommendedName>
    <alternativeName>
        <fullName evidence="18">Histone mRNA 3'-exonuclease 1</fullName>
    </alternativeName>
</protein>
<dbReference type="PANTHER" id="PTHR23044:SF61">
    <property type="entry name" value="3'-5' EXORIBONUCLEASE 1-RELATED"/>
    <property type="match status" value="1"/>
</dbReference>
<evidence type="ECO:0000256" key="5">
    <source>
        <dbReference type="ARBA" id="ARBA00012163"/>
    </source>
</evidence>
<dbReference type="Gene3D" id="1.10.720.30">
    <property type="entry name" value="SAP domain"/>
    <property type="match status" value="1"/>
</dbReference>
<evidence type="ECO:0000256" key="2">
    <source>
        <dbReference type="ARBA" id="ARBA00001946"/>
    </source>
</evidence>
<dbReference type="SMART" id="SM00479">
    <property type="entry name" value="EXOIII"/>
    <property type="match status" value="1"/>
</dbReference>
<evidence type="ECO:0000256" key="8">
    <source>
        <dbReference type="ARBA" id="ARBA00022553"/>
    </source>
</evidence>
<dbReference type="InterPro" id="IPR012337">
    <property type="entry name" value="RNaseH-like_sf"/>
</dbReference>
<dbReference type="EC" id="3.1.13.1" evidence="5"/>
<dbReference type="Proteomes" id="UP001233999">
    <property type="component" value="Unassembled WGS sequence"/>
</dbReference>
<dbReference type="InterPro" id="IPR047201">
    <property type="entry name" value="ERI-1_3'hExo-like"/>
</dbReference>
<comment type="subcellular location">
    <subcellularLocation>
        <location evidence="3">Cytoplasm</location>
    </subcellularLocation>
    <subcellularLocation>
        <location evidence="4">Nucleus</location>
        <location evidence="4">Nucleolus</location>
    </subcellularLocation>
</comment>
<evidence type="ECO:0000259" key="19">
    <source>
        <dbReference type="SMART" id="SM00479"/>
    </source>
</evidence>
<evidence type="ECO:0000256" key="3">
    <source>
        <dbReference type="ARBA" id="ARBA00004496"/>
    </source>
</evidence>
<keyword evidence="16" id="KW-0539">Nucleus</keyword>
<evidence type="ECO:0000256" key="1">
    <source>
        <dbReference type="ARBA" id="ARBA00001849"/>
    </source>
</evidence>
<keyword evidence="14" id="KW-0694">RNA-binding</keyword>
<keyword evidence="15" id="KW-0943">RNA-mediated gene silencing</keyword>
<evidence type="ECO:0000256" key="9">
    <source>
        <dbReference type="ARBA" id="ARBA00022722"/>
    </source>
</evidence>
<dbReference type="GO" id="GO:0008859">
    <property type="term" value="F:exoribonuclease II activity"/>
    <property type="evidence" value="ECO:0007669"/>
    <property type="project" value="UniProtKB-EC"/>
</dbReference>
<dbReference type="FunFam" id="1.10.720.30:FF:000015">
    <property type="entry name" value="3'-5' exoribonuclease 1"/>
    <property type="match status" value="1"/>
</dbReference>
<dbReference type="FunFam" id="3.30.420.10:FF:000034">
    <property type="entry name" value="3'-5' exoribonuclease 1"/>
    <property type="match status" value="1"/>
</dbReference>
<evidence type="ECO:0000256" key="10">
    <source>
        <dbReference type="ARBA" id="ARBA00022723"/>
    </source>
</evidence>
<evidence type="ECO:0000256" key="6">
    <source>
        <dbReference type="ARBA" id="ARBA00022490"/>
    </source>
</evidence>
<dbReference type="EMBL" id="JASPKZ010008895">
    <property type="protein sequence ID" value="KAJ9578263.1"/>
    <property type="molecule type" value="Genomic_DNA"/>
</dbReference>
<reference evidence="20" key="1">
    <citation type="journal article" date="2023" name="IScience">
        <title>Live-bearing cockroach genome reveals convergent evolutionary mechanisms linked to viviparity in insects and beyond.</title>
        <authorList>
            <person name="Fouks B."/>
            <person name="Harrison M.C."/>
            <person name="Mikhailova A.A."/>
            <person name="Marchal E."/>
            <person name="English S."/>
            <person name="Carruthers M."/>
            <person name="Jennings E.C."/>
            <person name="Chiamaka E.L."/>
            <person name="Frigard R.A."/>
            <person name="Pippel M."/>
            <person name="Attardo G.M."/>
            <person name="Benoit J.B."/>
            <person name="Bornberg-Bauer E."/>
            <person name="Tobe S.S."/>
        </authorList>
    </citation>
    <scope>NUCLEOTIDE SEQUENCE</scope>
    <source>
        <strain evidence="20">Stay&amp;Tobe</strain>
    </source>
</reference>
<keyword evidence="21" id="KW-1185">Reference proteome</keyword>
<evidence type="ECO:0000256" key="13">
    <source>
        <dbReference type="ARBA" id="ARBA00022842"/>
    </source>
</evidence>
<dbReference type="PANTHER" id="PTHR23044">
    <property type="entry name" value="3'-5' EXONUCLEASE ERI1-RELATED"/>
    <property type="match status" value="1"/>
</dbReference>
<dbReference type="CDD" id="cd06133">
    <property type="entry name" value="ERI-1_3'hExo_like"/>
    <property type="match status" value="1"/>
</dbReference>
<comment type="cofactor">
    <cofactor evidence="2">
        <name>Mg(2+)</name>
        <dbReference type="ChEBI" id="CHEBI:18420"/>
    </cofactor>
</comment>
<evidence type="ECO:0000256" key="18">
    <source>
        <dbReference type="ARBA" id="ARBA00080754"/>
    </source>
</evidence>
<evidence type="ECO:0000256" key="4">
    <source>
        <dbReference type="ARBA" id="ARBA00004604"/>
    </source>
</evidence>
<keyword evidence="10" id="KW-0479">Metal-binding</keyword>
<keyword evidence="8" id="KW-0597">Phosphoprotein</keyword>
<keyword evidence="13" id="KW-0460">Magnesium</keyword>
<keyword evidence="11" id="KW-0378">Hydrolase</keyword>
<dbReference type="GO" id="GO:0005730">
    <property type="term" value="C:nucleolus"/>
    <property type="evidence" value="ECO:0007669"/>
    <property type="project" value="UniProtKB-SubCell"/>
</dbReference>
<dbReference type="GO" id="GO:0006364">
    <property type="term" value="P:rRNA processing"/>
    <property type="evidence" value="ECO:0007669"/>
    <property type="project" value="UniProtKB-KW"/>
</dbReference>
<feature type="domain" description="Exonuclease" evidence="19">
    <location>
        <begin position="93"/>
        <end position="277"/>
    </location>
</feature>
<evidence type="ECO:0000256" key="17">
    <source>
        <dbReference type="ARBA" id="ARBA00070944"/>
    </source>
</evidence>
<keyword evidence="9" id="KW-0540">Nuclease</keyword>
<evidence type="ECO:0000256" key="7">
    <source>
        <dbReference type="ARBA" id="ARBA00022552"/>
    </source>
</evidence>
<evidence type="ECO:0000256" key="14">
    <source>
        <dbReference type="ARBA" id="ARBA00022884"/>
    </source>
</evidence>
<keyword evidence="7" id="KW-0698">rRNA processing</keyword>
<dbReference type="GO" id="GO:0046872">
    <property type="term" value="F:metal ion binding"/>
    <property type="evidence" value="ECO:0007669"/>
    <property type="project" value="UniProtKB-KW"/>
</dbReference>
<evidence type="ECO:0000256" key="11">
    <source>
        <dbReference type="ARBA" id="ARBA00022801"/>
    </source>
</evidence>